<feature type="domain" description="PDZ" evidence="12">
    <location>
        <begin position="130"/>
        <end position="202"/>
    </location>
</feature>
<evidence type="ECO:0000256" key="5">
    <source>
        <dbReference type="ARBA" id="ARBA00022692"/>
    </source>
</evidence>
<comment type="subcellular location">
    <subcellularLocation>
        <location evidence="2">Membrane</location>
        <topology evidence="2">Multi-pass membrane protein</topology>
    </subcellularLocation>
</comment>
<evidence type="ECO:0000256" key="7">
    <source>
        <dbReference type="ARBA" id="ARBA00022833"/>
    </source>
</evidence>
<keyword evidence="4 13" id="KW-0645">Protease</keyword>
<keyword evidence="11" id="KW-0479">Metal-binding</keyword>
<dbReference type="EMBL" id="MCRJ01000028">
    <property type="protein sequence ID" value="ODN71147.1"/>
    <property type="molecule type" value="Genomic_DNA"/>
</dbReference>
<dbReference type="AlphaFoldDB" id="A0A1E3H469"/>
<comment type="cofactor">
    <cofactor evidence="1 11">
        <name>Zn(2+)</name>
        <dbReference type="ChEBI" id="CHEBI:29105"/>
    </cofactor>
</comment>
<evidence type="ECO:0000313" key="14">
    <source>
        <dbReference type="Proteomes" id="UP000094622"/>
    </source>
</evidence>
<dbReference type="GO" id="GO:0004222">
    <property type="term" value="F:metalloendopeptidase activity"/>
    <property type="evidence" value="ECO:0007669"/>
    <property type="project" value="InterPro"/>
</dbReference>
<dbReference type="RefSeq" id="WP_069306411.1">
    <property type="nucleotide sequence ID" value="NZ_MCRJ01000028.1"/>
</dbReference>
<evidence type="ECO:0000256" key="10">
    <source>
        <dbReference type="ARBA" id="ARBA00023136"/>
    </source>
</evidence>
<evidence type="ECO:0000259" key="12">
    <source>
        <dbReference type="SMART" id="SM00228"/>
    </source>
</evidence>
<dbReference type="NCBIfam" id="TIGR00054">
    <property type="entry name" value="RIP metalloprotease RseP"/>
    <property type="match status" value="1"/>
</dbReference>
<dbReference type="InterPro" id="IPR041489">
    <property type="entry name" value="PDZ_6"/>
</dbReference>
<dbReference type="Gene3D" id="2.30.42.10">
    <property type="match status" value="1"/>
</dbReference>
<evidence type="ECO:0000256" key="1">
    <source>
        <dbReference type="ARBA" id="ARBA00001947"/>
    </source>
</evidence>
<dbReference type="EC" id="3.4.24.-" evidence="11"/>
<proteinExistence type="inferred from homology"/>
<dbReference type="SUPFAM" id="SSF50156">
    <property type="entry name" value="PDZ domain-like"/>
    <property type="match status" value="1"/>
</dbReference>
<organism evidence="13 14">
    <name type="scientific">Methylobrevis pamukkalensis</name>
    <dbReference type="NCBI Taxonomy" id="1439726"/>
    <lineage>
        <taxon>Bacteria</taxon>
        <taxon>Pseudomonadati</taxon>
        <taxon>Pseudomonadota</taxon>
        <taxon>Alphaproteobacteria</taxon>
        <taxon>Hyphomicrobiales</taxon>
        <taxon>Pleomorphomonadaceae</taxon>
        <taxon>Methylobrevis</taxon>
    </lineage>
</organism>
<sequence length="375" mass="40193">MSILEGLYGLVGYLVPFLFVLLVVVFVHELGHFVVARLCGVKVKAFSIGFGPEIFAFVDRKGTRWRLAAIPLGGYVKFIDDMNAASAQTGAPRVPLSPEDEAGRFQTKSIARRAAIVAAGPAANFLLAIAIFAFFFMSYGQPVYPPLVGSVMPDSAAAEAGFEEGDLIVAIEGSPISDFGEIQRVVGASATDTLRFSVERAGETIELLASPKWQTMDDRFGNEIRVGLLGITRTGEMTLKHYGPLEAVGAGAAQTWYILERSLDYLRNVVLGVEPADQLGGPIRVAQISGQVATLGFAALVNLAAVMSVSIGMINLFPVPMLDGGHLMFYAVEAVRGRPLSERAQGVGFQIGMTLVLALMLFATWNDIMRWTGVG</sequence>
<dbReference type="CDD" id="cd06163">
    <property type="entry name" value="S2P-M50_PDZ_RseP-like"/>
    <property type="match status" value="1"/>
</dbReference>
<keyword evidence="8 11" id="KW-1133">Transmembrane helix</keyword>
<keyword evidence="7 11" id="KW-0862">Zinc</keyword>
<gene>
    <name evidence="13" type="primary">mmpA</name>
    <name evidence="13" type="ORF">A6302_01519</name>
</gene>
<keyword evidence="10 11" id="KW-0472">Membrane</keyword>
<keyword evidence="9 11" id="KW-0482">Metalloprotease</keyword>
<dbReference type="Pfam" id="PF02163">
    <property type="entry name" value="Peptidase_M50"/>
    <property type="match status" value="1"/>
</dbReference>
<accession>A0A1E3H469</accession>
<evidence type="ECO:0000256" key="4">
    <source>
        <dbReference type="ARBA" id="ARBA00022670"/>
    </source>
</evidence>
<evidence type="ECO:0000256" key="6">
    <source>
        <dbReference type="ARBA" id="ARBA00022801"/>
    </source>
</evidence>
<dbReference type="PANTHER" id="PTHR42837">
    <property type="entry name" value="REGULATOR OF SIGMA-E PROTEASE RSEP"/>
    <property type="match status" value="1"/>
</dbReference>
<keyword evidence="5 11" id="KW-0812">Transmembrane</keyword>
<evidence type="ECO:0000256" key="2">
    <source>
        <dbReference type="ARBA" id="ARBA00004141"/>
    </source>
</evidence>
<keyword evidence="14" id="KW-1185">Reference proteome</keyword>
<dbReference type="GO" id="GO:0046872">
    <property type="term" value="F:metal ion binding"/>
    <property type="evidence" value="ECO:0007669"/>
    <property type="project" value="UniProtKB-KW"/>
</dbReference>
<feature type="transmembrane region" description="Helical" evidence="11">
    <location>
        <begin position="292"/>
        <end position="317"/>
    </location>
</feature>
<comment type="caution">
    <text evidence="13">The sequence shown here is derived from an EMBL/GenBank/DDBJ whole genome shotgun (WGS) entry which is preliminary data.</text>
</comment>
<feature type="transmembrane region" description="Helical" evidence="11">
    <location>
        <begin position="346"/>
        <end position="365"/>
    </location>
</feature>
<reference evidence="13 14" key="1">
    <citation type="submission" date="2016-07" db="EMBL/GenBank/DDBJ databases">
        <title>Draft Genome Sequence of Methylobrevis pamukkalensis PK2.</title>
        <authorList>
            <person name="Vasilenko O.V."/>
            <person name="Doronina N.V."/>
            <person name="Shmareva M.N."/>
            <person name="Tarlachkov S.V."/>
            <person name="Mustakhimov I."/>
            <person name="Trotsenko Y.A."/>
        </authorList>
    </citation>
    <scope>NUCLEOTIDE SEQUENCE [LARGE SCALE GENOMIC DNA]</scope>
    <source>
        <strain evidence="13 14">PK2</strain>
    </source>
</reference>
<feature type="transmembrane region" description="Helical" evidence="11">
    <location>
        <begin position="114"/>
        <end position="137"/>
    </location>
</feature>
<evidence type="ECO:0000256" key="11">
    <source>
        <dbReference type="RuleBase" id="RU362031"/>
    </source>
</evidence>
<dbReference type="Pfam" id="PF17820">
    <property type="entry name" value="PDZ_6"/>
    <property type="match status" value="1"/>
</dbReference>
<evidence type="ECO:0000256" key="8">
    <source>
        <dbReference type="ARBA" id="ARBA00022989"/>
    </source>
</evidence>
<dbReference type="InterPro" id="IPR004387">
    <property type="entry name" value="Pept_M50_Zn"/>
</dbReference>
<dbReference type="GO" id="GO:0016020">
    <property type="term" value="C:membrane"/>
    <property type="evidence" value="ECO:0007669"/>
    <property type="project" value="UniProtKB-SubCell"/>
</dbReference>
<dbReference type="InterPro" id="IPR036034">
    <property type="entry name" value="PDZ_sf"/>
</dbReference>
<evidence type="ECO:0000313" key="13">
    <source>
        <dbReference type="EMBL" id="ODN71147.1"/>
    </source>
</evidence>
<dbReference type="PANTHER" id="PTHR42837:SF2">
    <property type="entry name" value="MEMBRANE METALLOPROTEASE ARASP2, CHLOROPLASTIC-RELATED"/>
    <property type="match status" value="1"/>
</dbReference>
<name>A0A1E3H469_9HYPH</name>
<comment type="similarity">
    <text evidence="3 11">Belongs to the peptidase M50B family.</text>
</comment>
<feature type="transmembrane region" description="Helical" evidence="11">
    <location>
        <begin position="6"/>
        <end position="27"/>
    </location>
</feature>
<dbReference type="InterPro" id="IPR008915">
    <property type="entry name" value="Peptidase_M50"/>
</dbReference>
<dbReference type="OrthoDB" id="9782003at2"/>
<dbReference type="PATRIC" id="fig|1439726.3.peg.1599"/>
<dbReference type="InterPro" id="IPR001478">
    <property type="entry name" value="PDZ"/>
</dbReference>
<evidence type="ECO:0000256" key="9">
    <source>
        <dbReference type="ARBA" id="ARBA00023049"/>
    </source>
</evidence>
<dbReference type="CDD" id="cd23081">
    <property type="entry name" value="cpPDZ_EcRseP-like"/>
    <property type="match status" value="1"/>
</dbReference>
<dbReference type="Proteomes" id="UP000094622">
    <property type="component" value="Unassembled WGS sequence"/>
</dbReference>
<protein>
    <recommendedName>
        <fullName evidence="11">Zinc metalloprotease</fullName>
        <ecNumber evidence="11">3.4.24.-</ecNumber>
    </recommendedName>
</protein>
<keyword evidence="6 11" id="KW-0378">Hydrolase</keyword>
<dbReference type="SMART" id="SM00228">
    <property type="entry name" value="PDZ"/>
    <property type="match status" value="1"/>
</dbReference>
<dbReference type="GO" id="GO:0006508">
    <property type="term" value="P:proteolysis"/>
    <property type="evidence" value="ECO:0007669"/>
    <property type="project" value="UniProtKB-KW"/>
</dbReference>
<evidence type="ECO:0000256" key="3">
    <source>
        <dbReference type="ARBA" id="ARBA00007931"/>
    </source>
</evidence>